<reference evidence="1" key="1">
    <citation type="journal article" date="2020" name="G3 (Bethesda)">
        <title>High-Quality Assemblies for Three Invasive Social Wasps from the &lt;i&gt;Vespula&lt;/i&gt; Genus.</title>
        <authorList>
            <person name="Harrop T.W.R."/>
            <person name="Guhlin J."/>
            <person name="McLaughlin G.M."/>
            <person name="Permina E."/>
            <person name="Stockwell P."/>
            <person name="Gilligan J."/>
            <person name="Le Lec M.F."/>
            <person name="Gruber M.A.M."/>
            <person name="Quinn O."/>
            <person name="Lovegrove M."/>
            <person name="Duncan E.J."/>
            <person name="Remnant E.J."/>
            <person name="Van Eeckhoven J."/>
            <person name="Graham B."/>
            <person name="Knapp R.A."/>
            <person name="Langford K.W."/>
            <person name="Kronenberg Z."/>
            <person name="Press M.O."/>
            <person name="Eacker S.M."/>
            <person name="Wilson-Rankin E.E."/>
            <person name="Purcell J."/>
            <person name="Lester P.J."/>
            <person name="Dearden P.K."/>
        </authorList>
    </citation>
    <scope>NUCLEOTIDE SEQUENCE</scope>
    <source>
        <strain evidence="1">Volc-1</strain>
    </source>
</reference>
<gene>
    <name evidence="1" type="ORF">H0235_016938</name>
</gene>
<dbReference type="EMBL" id="JACSDY010000021">
    <property type="protein sequence ID" value="KAF7394343.1"/>
    <property type="molecule type" value="Genomic_DNA"/>
</dbReference>
<dbReference type="AlphaFoldDB" id="A0A834JT87"/>
<protein>
    <submittedName>
        <fullName evidence="1">Uncharacterized protein</fullName>
    </submittedName>
</protein>
<organism evidence="1 2">
    <name type="scientific">Vespula pensylvanica</name>
    <name type="common">Western yellow jacket</name>
    <name type="synonym">Wasp</name>
    <dbReference type="NCBI Taxonomy" id="30213"/>
    <lineage>
        <taxon>Eukaryota</taxon>
        <taxon>Metazoa</taxon>
        <taxon>Ecdysozoa</taxon>
        <taxon>Arthropoda</taxon>
        <taxon>Hexapoda</taxon>
        <taxon>Insecta</taxon>
        <taxon>Pterygota</taxon>
        <taxon>Neoptera</taxon>
        <taxon>Endopterygota</taxon>
        <taxon>Hymenoptera</taxon>
        <taxon>Apocrita</taxon>
        <taxon>Aculeata</taxon>
        <taxon>Vespoidea</taxon>
        <taxon>Vespidae</taxon>
        <taxon>Vespinae</taxon>
        <taxon>Vespula</taxon>
    </lineage>
</organism>
<evidence type="ECO:0000313" key="2">
    <source>
        <dbReference type="Proteomes" id="UP000600918"/>
    </source>
</evidence>
<accession>A0A834JT87</accession>
<comment type="caution">
    <text evidence="1">The sequence shown here is derived from an EMBL/GenBank/DDBJ whole genome shotgun (WGS) entry which is preliminary data.</text>
</comment>
<name>A0A834JT87_VESPE</name>
<dbReference type="Proteomes" id="UP000600918">
    <property type="component" value="Unassembled WGS sequence"/>
</dbReference>
<keyword evidence="2" id="KW-1185">Reference proteome</keyword>
<sequence length="134" mass="15201">MKVEIRIGEIVRQQEYSLLFVLARNWLRYTVGGFNSQYGSGQFVSVSEVFERVWGFATPKMAPLVSSPKYGVPSRRGDKTVEGWMVIRANTMASWVSWYGEHCQFPSTGAWTKLAPRSGKFKAISSDRKAKAKR</sequence>
<evidence type="ECO:0000313" key="1">
    <source>
        <dbReference type="EMBL" id="KAF7394343.1"/>
    </source>
</evidence>
<proteinExistence type="predicted"/>